<evidence type="ECO:0000313" key="3">
    <source>
        <dbReference type="Proteomes" id="UP000828251"/>
    </source>
</evidence>
<protein>
    <recommendedName>
        <fullName evidence="1">Retrovirus-related Pol polyprotein from transposon TNT 1-94-like beta-barrel domain-containing protein</fullName>
    </recommendedName>
</protein>
<dbReference type="AlphaFoldDB" id="A0A9D3W3D4"/>
<name>A0A9D3W3D4_9ROSI</name>
<proteinExistence type="predicted"/>
<comment type="caution">
    <text evidence="2">The sequence shown here is derived from an EMBL/GenBank/DDBJ whole genome shotgun (WGS) entry which is preliminary data.</text>
</comment>
<organism evidence="2 3">
    <name type="scientific">Gossypium stocksii</name>
    <dbReference type="NCBI Taxonomy" id="47602"/>
    <lineage>
        <taxon>Eukaryota</taxon>
        <taxon>Viridiplantae</taxon>
        <taxon>Streptophyta</taxon>
        <taxon>Embryophyta</taxon>
        <taxon>Tracheophyta</taxon>
        <taxon>Spermatophyta</taxon>
        <taxon>Magnoliopsida</taxon>
        <taxon>eudicotyledons</taxon>
        <taxon>Gunneridae</taxon>
        <taxon>Pentapetalae</taxon>
        <taxon>rosids</taxon>
        <taxon>malvids</taxon>
        <taxon>Malvales</taxon>
        <taxon>Malvaceae</taxon>
        <taxon>Malvoideae</taxon>
        <taxon>Gossypium</taxon>
    </lineage>
</organism>
<dbReference type="OrthoDB" id="422839at2759"/>
<evidence type="ECO:0000313" key="2">
    <source>
        <dbReference type="EMBL" id="KAH1107330.1"/>
    </source>
</evidence>
<dbReference type="Proteomes" id="UP000828251">
    <property type="component" value="Unassembled WGS sequence"/>
</dbReference>
<keyword evidence="3" id="KW-1185">Reference proteome</keyword>
<dbReference type="EMBL" id="JAIQCV010000004">
    <property type="protein sequence ID" value="KAH1107330.1"/>
    <property type="molecule type" value="Genomic_DNA"/>
</dbReference>
<feature type="domain" description="Retrovirus-related Pol polyprotein from transposon TNT 1-94-like beta-barrel" evidence="1">
    <location>
        <begin position="20"/>
        <end position="59"/>
    </location>
</feature>
<evidence type="ECO:0000259" key="1">
    <source>
        <dbReference type="Pfam" id="PF22936"/>
    </source>
</evidence>
<reference evidence="2 3" key="1">
    <citation type="journal article" date="2021" name="Plant Biotechnol. J.">
        <title>Multi-omics assisted identification of the key and species-specific regulatory components of drought-tolerant mechanisms in Gossypium stocksii.</title>
        <authorList>
            <person name="Yu D."/>
            <person name="Ke L."/>
            <person name="Zhang D."/>
            <person name="Wu Y."/>
            <person name="Sun Y."/>
            <person name="Mei J."/>
            <person name="Sun J."/>
            <person name="Sun Y."/>
        </authorList>
    </citation>
    <scope>NUCLEOTIDE SEQUENCE [LARGE SCALE GENOMIC DNA]</scope>
    <source>
        <strain evidence="3">cv. E1</strain>
        <tissue evidence="2">Leaf</tissue>
    </source>
</reference>
<dbReference type="Pfam" id="PF22936">
    <property type="entry name" value="Pol_BBD"/>
    <property type="match status" value="1"/>
</dbReference>
<accession>A0A9D3W3D4</accession>
<gene>
    <name evidence="2" type="ORF">J1N35_011098</name>
</gene>
<sequence>MFSAEATSSLTVLKRNGKHWLVDSGCTSHLTSNASIFKNIDKSFNSKNKVGNGQYIKAIRTIIHFMFISPKVKLLPVESLKMLMNTPVAHSKCTDQNPSIHVRQYSFEHLNRRLSFKHYHGKLIEP</sequence>
<dbReference type="InterPro" id="IPR054722">
    <property type="entry name" value="PolX-like_BBD"/>
</dbReference>